<gene>
    <name evidence="1" type="ORF">LARSCL_LOCUS3178</name>
</gene>
<proteinExistence type="predicted"/>
<organism evidence="1 2">
    <name type="scientific">Larinioides sclopetarius</name>
    <dbReference type="NCBI Taxonomy" id="280406"/>
    <lineage>
        <taxon>Eukaryota</taxon>
        <taxon>Metazoa</taxon>
        <taxon>Ecdysozoa</taxon>
        <taxon>Arthropoda</taxon>
        <taxon>Chelicerata</taxon>
        <taxon>Arachnida</taxon>
        <taxon>Araneae</taxon>
        <taxon>Araneomorphae</taxon>
        <taxon>Entelegynae</taxon>
        <taxon>Araneoidea</taxon>
        <taxon>Araneidae</taxon>
        <taxon>Larinioides</taxon>
    </lineage>
</organism>
<feature type="non-terminal residue" evidence="1">
    <location>
        <position position="65"/>
    </location>
</feature>
<keyword evidence="2" id="KW-1185">Reference proteome</keyword>
<evidence type="ECO:0000313" key="2">
    <source>
        <dbReference type="Proteomes" id="UP001497382"/>
    </source>
</evidence>
<protein>
    <submittedName>
        <fullName evidence="1">Uncharacterized protein</fullName>
    </submittedName>
</protein>
<comment type="caution">
    <text evidence="1">The sequence shown here is derived from an EMBL/GenBank/DDBJ whole genome shotgun (WGS) entry which is preliminary data.</text>
</comment>
<accession>A0AAV1Z8E9</accession>
<sequence length="65" mass="7474">MVLNTYENQNFYLSTPNVIQMAVHSPFMMVNPFTEGFSVRSGSTYKMYLEKTEKTLLPAPYPTNC</sequence>
<dbReference type="Proteomes" id="UP001497382">
    <property type="component" value="Unassembled WGS sequence"/>
</dbReference>
<dbReference type="EMBL" id="CAXIEN010000024">
    <property type="protein sequence ID" value="CAL1266586.1"/>
    <property type="molecule type" value="Genomic_DNA"/>
</dbReference>
<evidence type="ECO:0000313" key="1">
    <source>
        <dbReference type="EMBL" id="CAL1266586.1"/>
    </source>
</evidence>
<name>A0AAV1Z8E9_9ARAC</name>
<reference evidence="1 2" key="1">
    <citation type="submission" date="2024-04" db="EMBL/GenBank/DDBJ databases">
        <authorList>
            <person name="Rising A."/>
            <person name="Reimegard J."/>
            <person name="Sonavane S."/>
            <person name="Akerstrom W."/>
            <person name="Nylinder S."/>
            <person name="Hedman E."/>
            <person name="Kallberg Y."/>
        </authorList>
    </citation>
    <scope>NUCLEOTIDE SEQUENCE [LARGE SCALE GENOMIC DNA]</scope>
</reference>
<dbReference type="AlphaFoldDB" id="A0AAV1Z8E9"/>